<evidence type="ECO:0000313" key="2">
    <source>
        <dbReference type="EMBL" id="SFH19459.1"/>
    </source>
</evidence>
<accession>A0A1I2Y282</accession>
<evidence type="ECO:0000256" key="1">
    <source>
        <dbReference type="SAM" id="SignalP"/>
    </source>
</evidence>
<dbReference type="Proteomes" id="UP000198724">
    <property type="component" value="Unassembled WGS sequence"/>
</dbReference>
<protein>
    <recommendedName>
        <fullName evidence="4">Lipoprotein</fullName>
    </recommendedName>
</protein>
<sequence length="56" mass="5855">MKKVILLGSLCLAMVMASCKTYCPAYNYASVETPALEKAPVATASAEEVATDKASI</sequence>
<name>A0A1I2Y282_9BACT</name>
<dbReference type="STRING" id="1436961.SAMN05421739_10728"/>
<proteinExistence type="predicted"/>
<feature type="signal peptide" evidence="1">
    <location>
        <begin position="1"/>
        <end position="17"/>
    </location>
</feature>
<dbReference type="EMBL" id="FOOT01000007">
    <property type="protein sequence ID" value="SFH19459.1"/>
    <property type="molecule type" value="Genomic_DNA"/>
</dbReference>
<evidence type="ECO:0000313" key="3">
    <source>
        <dbReference type="Proteomes" id="UP000198724"/>
    </source>
</evidence>
<organism evidence="2 3">
    <name type="scientific">Pontibacter chinhatensis</name>
    <dbReference type="NCBI Taxonomy" id="1436961"/>
    <lineage>
        <taxon>Bacteria</taxon>
        <taxon>Pseudomonadati</taxon>
        <taxon>Bacteroidota</taxon>
        <taxon>Cytophagia</taxon>
        <taxon>Cytophagales</taxon>
        <taxon>Hymenobacteraceae</taxon>
        <taxon>Pontibacter</taxon>
    </lineage>
</organism>
<evidence type="ECO:0008006" key="4">
    <source>
        <dbReference type="Google" id="ProtNLM"/>
    </source>
</evidence>
<keyword evidence="1" id="KW-0732">Signal</keyword>
<dbReference type="RefSeq" id="WP_175491114.1">
    <property type="nucleotide sequence ID" value="NZ_FOOT01000007.1"/>
</dbReference>
<dbReference type="AlphaFoldDB" id="A0A1I2Y282"/>
<dbReference type="PROSITE" id="PS51257">
    <property type="entry name" value="PROKAR_LIPOPROTEIN"/>
    <property type="match status" value="1"/>
</dbReference>
<gene>
    <name evidence="2" type="ORF">SAMN05421739_10728</name>
</gene>
<feature type="chain" id="PRO_5011675957" description="Lipoprotein" evidence="1">
    <location>
        <begin position="18"/>
        <end position="56"/>
    </location>
</feature>
<reference evidence="3" key="1">
    <citation type="submission" date="2016-10" db="EMBL/GenBank/DDBJ databases">
        <authorList>
            <person name="Varghese N."/>
            <person name="Submissions S."/>
        </authorList>
    </citation>
    <scope>NUCLEOTIDE SEQUENCE [LARGE SCALE GENOMIC DNA]</scope>
    <source>
        <strain evidence="3">LP51</strain>
    </source>
</reference>
<keyword evidence="3" id="KW-1185">Reference proteome</keyword>